<evidence type="ECO:0008006" key="4">
    <source>
        <dbReference type="Google" id="ProtNLM"/>
    </source>
</evidence>
<evidence type="ECO:0000313" key="3">
    <source>
        <dbReference type="Proteomes" id="UP000259610"/>
    </source>
</evidence>
<dbReference type="AlphaFoldDB" id="A0A3B9GZT4"/>
<dbReference type="InterPro" id="IPR021484">
    <property type="entry name" value="DUF3137"/>
</dbReference>
<sequence>MRGGGIAMEIGNTSEIDAAIRNAQPLSLLARQRPEFADVERIWETELAPELGVRETLRKQTIARAKSRTVLGVLVAVPVIIAMMVLLGGPGFFFPLSFFIGAILVAGISGFDWLKVYSMKSETKDLILKTACKPFGFRYETLHPDLSGIEDFQSLKMRSKELMEAVSGPQTGKSRKISTLFGDVQVTTHDASGNPAPTPAYQILKDAALLPGHSQRKFEDLIEGERAGTKFALVEAKLDTGGKNSQTVFQGILIHIEYPQRFSGRTLMARSGWWKRGKGAGDLDKVQLISRELDEAFTVYSSDQVEARALLSPDRMERLIALERHFSGGKLRGLFDQGHMTLALEADNQFEAGSVFQPLVDPRRFSTALSELGLVCDLIDGFLTREWVQGRL</sequence>
<keyword evidence="1" id="KW-0812">Transmembrane</keyword>
<feature type="transmembrane region" description="Helical" evidence="1">
    <location>
        <begin position="69"/>
        <end position="87"/>
    </location>
</feature>
<keyword evidence="1" id="KW-0472">Membrane</keyword>
<comment type="caution">
    <text evidence="2">The sequence shown here is derived from an EMBL/GenBank/DDBJ whole genome shotgun (WGS) entry which is preliminary data.</text>
</comment>
<organism evidence="2 3">
    <name type="scientific">Hyphomonas adhaerens</name>
    <dbReference type="NCBI Taxonomy" id="81029"/>
    <lineage>
        <taxon>Bacteria</taxon>
        <taxon>Pseudomonadati</taxon>
        <taxon>Pseudomonadota</taxon>
        <taxon>Alphaproteobacteria</taxon>
        <taxon>Hyphomonadales</taxon>
        <taxon>Hyphomonadaceae</taxon>
        <taxon>Hyphomonas</taxon>
    </lineage>
</organism>
<dbReference type="EMBL" id="DMAN01000278">
    <property type="protein sequence ID" value="HAE27953.1"/>
    <property type="molecule type" value="Genomic_DNA"/>
</dbReference>
<evidence type="ECO:0000313" key="2">
    <source>
        <dbReference type="EMBL" id="HAE27953.1"/>
    </source>
</evidence>
<dbReference type="Pfam" id="PF11335">
    <property type="entry name" value="DUF3137"/>
    <property type="match status" value="1"/>
</dbReference>
<accession>A0A3B9GZT4</accession>
<evidence type="ECO:0000256" key="1">
    <source>
        <dbReference type="SAM" id="Phobius"/>
    </source>
</evidence>
<feature type="transmembrane region" description="Helical" evidence="1">
    <location>
        <begin position="93"/>
        <end position="114"/>
    </location>
</feature>
<keyword evidence="1" id="KW-1133">Transmembrane helix</keyword>
<proteinExistence type="predicted"/>
<name>A0A3B9GZT4_9PROT</name>
<dbReference type="Proteomes" id="UP000259610">
    <property type="component" value="Unassembled WGS sequence"/>
</dbReference>
<protein>
    <recommendedName>
        <fullName evidence="4">DUF3137 domain-containing protein</fullName>
    </recommendedName>
</protein>
<gene>
    <name evidence="2" type="ORF">DCG58_12390</name>
</gene>
<reference evidence="2 3" key="1">
    <citation type="journal article" date="2018" name="Nat. Biotechnol.">
        <title>A standardized bacterial taxonomy based on genome phylogeny substantially revises the tree of life.</title>
        <authorList>
            <person name="Parks D.H."/>
            <person name="Chuvochina M."/>
            <person name="Waite D.W."/>
            <person name="Rinke C."/>
            <person name="Skarshewski A."/>
            <person name="Chaumeil P.A."/>
            <person name="Hugenholtz P."/>
        </authorList>
    </citation>
    <scope>NUCLEOTIDE SEQUENCE [LARGE SCALE GENOMIC DNA]</scope>
    <source>
        <strain evidence="2">UBA8733</strain>
    </source>
</reference>